<proteinExistence type="predicted"/>
<evidence type="ECO:0000313" key="1">
    <source>
        <dbReference type="EMBL" id="PKA58605.1"/>
    </source>
</evidence>
<gene>
    <name evidence="1" type="ORF">AXF42_Ash008892</name>
</gene>
<dbReference type="EMBL" id="KZ451951">
    <property type="protein sequence ID" value="PKA58605.1"/>
    <property type="molecule type" value="Genomic_DNA"/>
</dbReference>
<name>A0A2I0AST4_9ASPA</name>
<protein>
    <submittedName>
        <fullName evidence="1">Uncharacterized protein</fullName>
    </submittedName>
</protein>
<sequence>MDLGFKLTNSLFEAFIPDLYSYEIFDPIAWDLVAKYSDAPDSNVGRFFGDWGQGIVARIAVGARKTQSVADGWWQTMENDDGLVATVNVADSLADEAPLHSKGKTMAMEESSQSDVISGHIEVEAAPAGEHMETTTTSAESMSSISDEMLEIFKAAKGICPFEPFVSFHQVNKL</sequence>
<keyword evidence="2" id="KW-1185">Reference proteome</keyword>
<dbReference type="Proteomes" id="UP000236161">
    <property type="component" value="Unassembled WGS sequence"/>
</dbReference>
<dbReference type="AlphaFoldDB" id="A0A2I0AST4"/>
<evidence type="ECO:0000313" key="2">
    <source>
        <dbReference type="Proteomes" id="UP000236161"/>
    </source>
</evidence>
<organism evidence="1 2">
    <name type="scientific">Apostasia shenzhenica</name>
    <dbReference type="NCBI Taxonomy" id="1088818"/>
    <lineage>
        <taxon>Eukaryota</taxon>
        <taxon>Viridiplantae</taxon>
        <taxon>Streptophyta</taxon>
        <taxon>Embryophyta</taxon>
        <taxon>Tracheophyta</taxon>
        <taxon>Spermatophyta</taxon>
        <taxon>Magnoliopsida</taxon>
        <taxon>Liliopsida</taxon>
        <taxon>Asparagales</taxon>
        <taxon>Orchidaceae</taxon>
        <taxon>Apostasioideae</taxon>
        <taxon>Apostasia</taxon>
    </lineage>
</organism>
<reference evidence="1 2" key="1">
    <citation type="journal article" date="2017" name="Nature">
        <title>The Apostasia genome and the evolution of orchids.</title>
        <authorList>
            <person name="Zhang G.Q."/>
            <person name="Liu K.W."/>
            <person name="Li Z."/>
            <person name="Lohaus R."/>
            <person name="Hsiao Y.Y."/>
            <person name="Niu S.C."/>
            <person name="Wang J.Y."/>
            <person name="Lin Y.C."/>
            <person name="Xu Q."/>
            <person name="Chen L.J."/>
            <person name="Yoshida K."/>
            <person name="Fujiwara S."/>
            <person name="Wang Z.W."/>
            <person name="Zhang Y.Q."/>
            <person name="Mitsuda N."/>
            <person name="Wang M."/>
            <person name="Liu G.H."/>
            <person name="Pecoraro L."/>
            <person name="Huang H.X."/>
            <person name="Xiao X.J."/>
            <person name="Lin M."/>
            <person name="Wu X.Y."/>
            <person name="Wu W.L."/>
            <person name="Chen Y.Y."/>
            <person name="Chang S.B."/>
            <person name="Sakamoto S."/>
            <person name="Ohme-Takagi M."/>
            <person name="Yagi M."/>
            <person name="Zeng S.J."/>
            <person name="Shen C.Y."/>
            <person name="Yeh C.M."/>
            <person name="Luo Y.B."/>
            <person name="Tsai W.C."/>
            <person name="Van de Peer Y."/>
            <person name="Liu Z.J."/>
        </authorList>
    </citation>
    <scope>NUCLEOTIDE SEQUENCE [LARGE SCALE GENOMIC DNA]</scope>
    <source>
        <strain evidence="2">cv. Shenzhen</strain>
        <tissue evidence="1">Stem</tissue>
    </source>
</reference>
<accession>A0A2I0AST4</accession>